<keyword evidence="2" id="KW-1185">Reference proteome</keyword>
<proteinExistence type="predicted"/>
<name>A0A922HZ01_DERFA</name>
<comment type="caution">
    <text evidence="1">The sequence shown here is derived from an EMBL/GenBank/DDBJ whole genome shotgun (WGS) entry which is preliminary data.</text>
</comment>
<gene>
    <name evidence="1" type="ORF">DERF_007827</name>
</gene>
<accession>A0A922HZ01</accession>
<dbReference type="EMBL" id="ASGP02000003">
    <property type="protein sequence ID" value="KAH9517131.1"/>
    <property type="molecule type" value="Genomic_DNA"/>
</dbReference>
<evidence type="ECO:0000313" key="1">
    <source>
        <dbReference type="EMBL" id="KAH9517131.1"/>
    </source>
</evidence>
<reference evidence="1" key="2">
    <citation type="journal article" date="2022" name="Res Sq">
        <title>Comparative Genomics Reveals Insights into the Divergent Evolution of Astigmatic Mites and Household Pest Adaptations.</title>
        <authorList>
            <person name="Xiong Q."/>
            <person name="Wan A.T.-Y."/>
            <person name="Liu X.-Y."/>
            <person name="Fung C.S.-H."/>
            <person name="Xiao X."/>
            <person name="Malainual N."/>
            <person name="Hou J."/>
            <person name="Wang L."/>
            <person name="Wang M."/>
            <person name="Yang K."/>
            <person name="Cui Y."/>
            <person name="Leung E."/>
            <person name="Nong W."/>
            <person name="Shin S.-K."/>
            <person name="Au S."/>
            <person name="Jeong K.Y."/>
            <person name="Chew F.T."/>
            <person name="Hui J."/>
            <person name="Leung T.F."/>
            <person name="Tungtrongchitr A."/>
            <person name="Zhong N."/>
            <person name="Liu Z."/>
            <person name="Tsui S."/>
        </authorList>
    </citation>
    <scope>NUCLEOTIDE SEQUENCE</scope>
    <source>
        <strain evidence="1">Derf</strain>
        <tissue evidence="1">Whole organism</tissue>
    </source>
</reference>
<sequence>MIIFKIDKKNNRNILMVILQCIDTNFLTSSQDLVTLIKFNRKICQIQDVCVLVSDSLSCLGHIQND</sequence>
<dbReference type="Proteomes" id="UP000790347">
    <property type="component" value="Unassembled WGS sequence"/>
</dbReference>
<organism evidence="1 2">
    <name type="scientific">Dermatophagoides farinae</name>
    <name type="common">American house dust mite</name>
    <dbReference type="NCBI Taxonomy" id="6954"/>
    <lineage>
        <taxon>Eukaryota</taxon>
        <taxon>Metazoa</taxon>
        <taxon>Ecdysozoa</taxon>
        <taxon>Arthropoda</taxon>
        <taxon>Chelicerata</taxon>
        <taxon>Arachnida</taxon>
        <taxon>Acari</taxon>
        <taxon>Acariformes</taxon>
        <taxon>Sarcoptiformes</taxon>
        <taxon>Astigmata</taxon>
        <taxon>Psoroptidia</taxon>
        <taxon>Analgoidea</taxon>
        <taxon>Pyroglyphidae</taxon>
        <taxon>Dermatophagoidinae</taxon>
        <taxon>Dermatophagoides</taxon>
    </lineage>
</organism>
<protein>
    <submittedName>
        <fullName evidence="1">Uncharacterized protein</fullName>
    </submittedName>
</protein>
<reference evidence="1" key="1">
    <citation type="submission" date="2013-05" db="EMBL/GenBank/DDBJ databases">
        <authorList>
            <person name="Yim A.K.Y."/>
            <person name="Chan T.F."/>
            <person name="Ji K.M."/>
            <person name="Liu X.Y."/>
            <person name="Zhou J.W."/>
            <person name="Li R.Q."/>
            <person name="Yang K.Y."/>
            <person name="Li J."/>
            <person name="Li M."/>
            <person name="Law P.T.W."/>
            <person name="Wu Y.L."/>
            <person name="Cai Z.L."/>
            <person name="Qin H."/>
            <person name="Bao Y."/>
            <person name="Leung R.K.K."/>
            <person name="Ng P.K.S."/>
            <person name="Zou J."/>
            <person name="Zhong X.J."/>
            <person name="Ran P.X."/>
            <person name="Zhong N.S."/>
            <person name="Liu Z.G."/>
            <person name="Tsui S.K.W."/>
        </authorList>
    </citation>
    <scope>NUCLEOTIDE SEQUENCE</scope>
    <source>
        <strain evidence="1">Derf</strain>
        <tissue evidence="1">Whole organism</tissue>
    </source>
</reference>
<dbReference type="AlphaFoldDB" id="A0A922HZ01"/>
<evidence type="ECO:0000313" key="2">
    <source>
        <dbReference type="Proteomes" id="UP000790347"/>
    </source>
</evidence>